<dbReference type="Proteomes" id="UP000070188">
    <property type="component" value="Unassembled WGS sequence"/>
</dbReference>
<dbReference type="InterPro" id="IPR027379">
    <property type="entry name" value="CLS_N"/>
</dbReference>
<evidence type="ECO:0000256" key="5">
    <source>
        <dbReference type="ARBA" id="ARBA00023136"/>
    </source>
</evidence>
<gene>
    <name evidence="10" type="ORF">LI90_3866</name>
    <name evidence="9" type="ORF">TH66_23220</name>
</gene>
<dbReference type="RefSeq" id="WP_066890067.1">
    <property type="nucleotide sequence ID" value="NZ_JYIJ01000019.1"/>
</dbReference>
<dbReference type="EMBL" id="LAXD01000001">
    <property type="protein sequence ID" value="KWX02819.1"/>
    <property type="molecule type" value="Genomic_DNA"/>
</dbReference>
<dbReference type="Proteomes" id="UP000070659">
    <property type="component" value="Unassembled WGS sequence"/>
</dbReference>
<feature type="transmembrane region" description="Helical" evidence="7">
    <location>
        <begin position="37"/>
        <end position="56"/>
    </location>
</feature>
<dbReference type="AlphaFoldDB" id="A0A132MJV3"/>
<keyword evidence="2" id="KW-1003">Cell membrane</keyword>
<comment type="subcellular location">
    <subcellularLocation>
        <location evidence="1">Cell membrane</location>
        <topology evidence="1">Multi-pass membrane protein</topology>
    </subcellularLocation>
</comment>
<keyword evidence="4 7" id="KW-1133">Transmembrane helix</keyword>
<evidence type="ECO:0000256" key="1">
    <source>
        <dbReference type="ARBA" id="ARBA00004651"/>
    </source>
</evidence>
<evidence type="ECO:0000313" key="11">
    <source>
        <dbReference type="Proteomes" id="UP000070188"/>
    </source>
</evidence>
<dbReference type="PATRIC" id="fig|1469144.10.peg.4144"/>
<dbReference type="STRING" id="1469144.LI90_3866"/>
<keyword evidence="11" id="KW-1185">Reference proteome</keyword>
<reference evidence="9 12" key="1">
    <citation type="submission" date="2015-02" db="EMBL/GenBank/DDBJ databases">
        <title>Physiological reanalysis, assessment of diazotrophy, and genome sequences of multiple isolates of Streptomyces thermoautotrophicus.</title>
        <authorList>
            <person name="MacKellar D.C."/>
            <person name="Lieber L."/>
            <person name="Norman J."/>
            <person name="Bolger A."/>
            <person name="Tobin C."/>
            <person name="Murray J.W."/>
            <person name="Prell J."/>
        </authorList>
    </citation>
    <scope>NUCLEOTIDE SEQUENCE [LARGE SCALE GENOMIC DNA]</scope>
    <source>
        <strain evidence="9 12">UBT1</strain>
    </source>
</reference>
<accession>A0A132MJV3</accession>
<evidence type="ECO:0000313" key="12">
    <source>
        <dbReference type="Proteomes" id="UP000070659"/>
    </source>
</evidence>
<protein>
    <submittedName>
        <fullName evidence="10">Putative membrane protein</fullName>
    </submittedName>
</protein>
<feature type="region of interest" description="Disordered" evidence="6">
    <location>
        <begin position="94"/>
        <end position="118"/>
    </location>
</feature>
<evidence type="ECO:0000313" key="10">
    <source>
        <dbReference type="EMBL" id="KWX02819.1"/>
    </source>
</evidence>
<keyword evidence="3 7" id="KW-0812">Transmembrane</keyword>
<evidence type="ECO:0000256" key="4">
    <source>
        <dbReference type="ARBA" id="ARBA00022989"/>
    </source>
</evidence>
<proteinExistence type="predicted"/>
<dbReference type="EMBL" id="JYIJ01000019">
    <property type="protein sequence ID" value="KWW98157.1"/>
    <property type="molecule type" value="Genomic_DNA"/>
</dbReference>
<evidence type="ECO:0000256" key="6">
    <source>
        <dbReference type="SAM" id="MobiDB-lite"/>
    </source>
</evidence>
<keyword evidence="5 7" id="KW-0472">Membrane</keyword>
<dbReference type="GO" id="GO:0005886">
    <property type="term" value="C:plasma membrane"/>
    <property type="evidence" value="ECO:0007669"/>
    <property type="project" value="UniProtKB-SubCell"/>
</dbReference>
<comment type="caution">
    <text evidence="9">The sequence shown here is derived from an EMBL/GenBank/DDBJ whole genome shotgun (WGS) entry which is preliminary data.</text>
</comment>
<evidence type="ECO:0000256" key="2">
    <source>
        <dbReference type="ARBA" id="ARBA00022475"/>
    </source>
</evidence>
<name>A0A132MJV3_9ACTN</name>
<feature type="domain" description="Cardiolipin synthase N-terminal" evidence="8">
    <location>
        <begin position="13"/>
        <end position="58"/>
    </location>
</feature>
<evidence type="ECO:0000259" key="8">
    <source>
        <dbReference type="Pfam" id="PF13396"/>
    </source>
</evidence>
<organism evidence="9 12">
    <name type="scientific">Carbonactinospora thermoautotrophica</name>
    <dbReference type="NCBI Taxonomy" id="1469144"/>
    <lineage>
        <taxon>Bacteria</taxon>
        <taxon>Bacillati</taxon>
        <taxon>Actinomycetota</taxon>
        <taxon>Actinomycetes</taxon>
        <taxon>Kitasatosporales</taxon>
        <taxon>Carbonactinosporaceae</taxon>
        <taxon>Carbonactinospora</taxon>
    </lineage>
</organism>
<reference evidence="10" key="2">
    <citation type="submission" date="2015-04" db="EMBL/GenBank/DDBJ databases">
        <title>Physiological reanalysis, assessment of diazotrophy, and genome sequences of multiple isolates of Streptomyces thermoautotrophicus.</title>
        <authorList>
            <person name="MacKellar D.C."/>
            <person name="Lieber L."/>
            <person name="Norman J."/>
            <person name="Bolger A."/>
            <person name="Tobin C."/>
            <person name="Murray J.W."/>
            <person name="Woodward J."/>
            <person name="Friesen M."/>
            <person name="Prell J."/>
        </authorList>
    </citation>
    <scope>NUCLEOTIDE SEQUENCE [LARGE SCALE GENOMIC DNA]</scope>
    <source>
        <strain evidence="10">H1</strain>
    </source>
</reference>
<evidence type="ECO:0000256" key="3">
    <source>
        <dbReference type="ARBA" id="ARBA00022692"/>
    </source>
</evidence>
<dbReference type="OrthoDB" id="3298527at2"/>
<feature type="region of interest" description="Disordered" evidence="6">
    <location>
        <begin position="61"/>
        <end position="81"/>
    </location>
</feature>
<evidence type="ECO:0000256" key="7">
    <source>
        <dbReference type="SAM" id="Phobius"/>
    </source>
</evidence>
<sequence length="118" mass="13711">MWRVLLVYVVPLALTIYALIDCIQTDESEARGLPKPFWVLIILFGWLPGSIAWLVVGRPRRRPAAAPHPPTRPVAPDDDPQFLARLREQQLKKREAELRRREEELRKGRPEGEDPDKR</sequence>
<dbReference type="Pfam" id="PF13396">
    <property type="entry name" value="PLDc_N"/>
    <property type="match status" value="1"/>
</dbReference>
<reference evidence="11" key="3">
    <citation type="submission" date="2015-04" db="EMBL/GenBank/DDBJ databases">
        <title>Physiological reanalysis, assessment of diazotrophy, and genome sequences of multiple isolates of Streptomyces thermoautotrophicus.</title>
        <authorList>
            <person name="MacKellar D.C."/>
            <person name="Lieber L."/>
            <person name="Norman J."/>
            <person name="Bolger A."/>
            <person name="Tobin C."/>
            <person name="Murray J.W."/>
            <person name="Chang R."/>
            <person name="Ford T."/>
            <person name="Nguyen P.Q."/>
            <person name="Woodward J."/>
            <person name="Permingeat H."/>
            <person name="Joshi N.S."/>
            <person name="Silver P.A."/>
            <person name="Usadel B."/>
            <person name="Rutherford A.W."/>
            <person name="Friesen M."/>
            <person name="Prell J."/>
        </authorList>
    </citation>
    <scope>NUCLEOTIDE SEQUENCE [LARGE SCALE GENOMIC DNA]</scope>
    <source>
        <strain evidence="11">H1</strain>
    </source>
</reference>
<evidence type="ECO:0000313" key="9">
    <source>
        <dbReference type="EMBL" id="KWW98157.1"/>
    </source>
</evidence>